<evidence type="ECO:0000313" key="2">
    <source>
        <dbReference type="Proteomes" id="UP000244722"/>
    </source>
</evidence>
<organism evidence="1 2">
    <name type="scientific">Tuber borchii</name>
    <name type="common">White truffle</name>
    <dbReference type="NCBI Taxonomy" id="42251"/>
    <lineage>
        <taxon>Eukaryota</taxon>
        <taxon>Fungi</taxon>
        <taxon>Dikarya</taxon>
        <taxon>Ascomycota</taxon>
        <taxon>Pezizomycotina</taxon>
        <taxon>Pezizomycetes</taxon>
        <taxon>Pezizales</taxon>
        <taxon>Tuberaceae</taxon>
        <taxon>Tuber</taxon>
    </lineage>
</organism>
<comment type="caution">
    <text evidence="1">The sequence shown here is derived from an EMBL/GenBank/DDBJ whole genome shotgun (WGS) entry which is preliminary data.</text>
</comment>
<name>A0A2T6ZKW2_TUBBO</name>
<reference evidence="1 2" key="1">
    <citation type="submission" date="2017-04" db="EMBL/GenBank/DDBJ databases">
        <title>Draft genome sequence of Tuber borchii Vittad., a whitish edible truffle.</title>
        <authorList>
            <consortium name="DOE Joint Genome Institute"/>
            <person name="Murat C."/>
            <person name="Kuo A."/>
            <person name="Barry K.W."/>
            <person name="Clum A."/>
            <person name="Dockter R.B."/>
            <person name="Fauchery L."/>
            <person name="Iotti M."/>
            <person name="Kohler A."/>
            <person name="Labutti K."/>
            <person name="Lindquist E.A."/>
            <person name="Lipzen A."/>
            <person name="Ohm R.A."/>
            <person name="Wang M."/>
            <person name="Grigoriev I.V."/>
            <person name="Zambonelli A."/>
            <person name="Martin F.M."/>
        </authorList>
    </citation>
    <scope>NUCLEOTIDE SEQUENCE [LARGE SCALE GENOMIC DNA]</scope>
    <source>
        <strain evidence="1 2">Tbo3840</strain>
    </source>
</reference>
<evidence type="ECO:0000313" key="1">
    <source>
        <dbReference type="EMBL" id="PUU76137.1"/>
    </source>
</evidence>
<sequence>MTPRHWAAIVTLRYFDIPITFRKIEDITGGSTSSASDIWRPALANARSTRLPAKTIVAVLTALSPPALPASVCAAPSATTLPAIAYPSIMLQGLVLSVLLSSSTTPQTSIPGSTGSLISDKEFRLVELISASVLDSDSRRGRSPALSERAKDKLVKLVKKNFGI</sequence>
<gene>
    <name evidence="1" type="ORF">B9Z19DRAFT_1066867</name>
</gene>
<protein>
    <submittedName>
        <fullName evidence="1">Uncharacterized protein</fullName>
    </submittedName>
</protein>
<accession>A0A2T6ZKW2</accession>
<dbReference type="AlphaFoldDB" id="A0A2T6ZKW2"/>
<keyword evidence="2" id="KW-1185">Reference proteome</keyword>
<dbReference type="Proteomes" id="UP000244722">
    <property type="component" value="Unassembled WGS sequence"/>
</dbReference>
<dbReference type="EMBL" id="NESQ01000200">
    <property type="protein sequence ID" value="PUU76137.1"/>
    <property type="molecule type" value="Genomic_DNA"/>
</dbReference>
<proteinExistence type="predicted"/>